<accession>A0A554S917</accession>
<evidence type="ECO:0000256" key="1">
    <source>
        <dbReference type="ARBA" id="ARBA00000085"/>
    </source>
</evidence>
<evidence type="ECO:0000313" key="11">
    <source>
        <dbReference type="EMBL" id="TSD62840.1"/>
    </source>
</evidence>
<keyword evidence="3" id="KW-0597">Phosphoprotein</keyword>
<dbReference type="InterPro" id="IPR003594">
    <property type="entry name" value="HATPase_dom"/>
</dbReference>
<evidence type="ECO:0000313" key="12">
    <source>
        <dbReference type="Proteomes" id="UP000316988"/>
    </source>
</evidence>
<keyword evidence="12" id="KW-1185">Reference proteome</keyword>
<feature type="transmembrane region" description="Helical" evidence="9">
    <location>
        <begin position="122"/>
        <end position="155"/>
    </location>
</feature>
<dbReference type="RefSeq" id="WP_143913480.1">
    <property type="nucleotide sequence ID" value="NZ_VLNT01000007.1"/>
</dbReference>
<gene>
    <name evidence="11" type="ORF">FNM00_10755</name>
</gene>
<dbReference type="GO" id="GO:0016020">
    <property type="term" value="C:membrane"/>
    <property type="evidence" value="ECO:0007669"/>
    <property type="project" value="InterPro"/>
</dbReference>
<evidence type="ECO:0000256" key="2">
    <source>
        <dbReference type="ARBA" id="ARBA00012438"/>
    </source>
</evidence>
<keyword evidence="4" id="KW-0808">Transferase</keyword>
<dbReference type="InterPro" id="IPR036890">
    <property type="entry name" value="HATPase_C_sf"/>
</dbReference>
<dbReference type="InterPro" id="IPR050482">
    <property type="entry name" value="Sensor_HK_TwoCompSys"/>
</dbReference>
<evidence type="ECO:0000256" key="3">
    <source>
        <dbReference type="ARBA" id="ARBA00022553"/>
    </source>
</evidence>
<feature type="domain" description="Histidine kinase/HSP90-like ATPase" evidence="10">
    <location>
        <begin position="342"/>
        <end position="432"/>
    </location>
</feature>
<dbReference type="Pfam" id="PF07730">
    <property type="entry name" value="HisKA_3"/>
    <property type="match status" value="1"/>
</dbReference>
<dbReference type="Gene3D" id="1.20.5.1930">
    <property type="match status" value="1"/>
</dbReference>
<dbReference type="Pfam" id="PF02518">
    <property type="entry name" value="HATPase_c"/>
    <property type="match status" value="1"/>
</dbReference>
<evidence type="ECO:0000256" key="7">
    <source>
        <dbReference type="ARBA" id="ARBA00022840"/>
    </source>
</evidence>
<evidence type="ECO:0000256" key="4">
    <source>
        <dbReference type="ARBA" id="ARBA00022679"/>
    </source>
</evidence>
<feature type="transmembrane region" description="Helical" evidence="9">
    <location>
        <begin position="54"/>
        <end position="76"/>
    </location>
</feature>
<dbReference type="Pfam" id="PF13796">
    <property type="entry name" value="Sensor"/>
    <property type="match status" value="1"/>
</dbReference>
<evidence type="ECO:0000256" key="9">
    <source>
        <dbReference type="SAM" id="Phobius"/>
    </source>
</evidence>
<comment type="catalytic activity">
    <reaction evidence="1">
        <text>ATP + protein L-histidine = ADP + protein N-phospho-L-histidine.</text>
        <dbReference type="EC" id="2.7.13.3"/>
    </reaction>
</comment>
<dbReference type="OrthoDB" id="3217947at2"/>
<evidence type="ECO:0000256" key="6">
    <source>
        <dbReference type="ARBA" id="ARBA00022777"/>
    </source>
</evidence>
<keyword evidence="5" id="KW-0547">Nucleotide-binding</keyword>
<dbReference type="InterPro" id="IPR025828">
    <property type="entry name" value="Put_sensor_dom"/>
</dbReference>
<feature type="transmembrane region" description="Helical" evidence="9">
    <location>
        <begin position="29"/>
        <end position="48"/>
    </location>
</feature>
<keyword evidence="9" id="KW-1133">Transmembrane helix</keyword>
<proteinExistence type="predicted"/>
<organism evidence="11 12">
    <name type="scientific">Aeromicrobium piscarium</name>
    <dbReference type="NCBI Taxonomy" id="2590901"/>
    <lineage>
        <taxon>Bacteria</taxon>
        <taxon>Bacillati</taxon>
        <taxon>Actinomycetota</taxon>
        <taxon>Actinomycetes</taxon>
        <taxon>Propionibacteriales</taxon>
        <taxon>Nocardioidaceae</taxon>
        <taxon>Aeromicrobium</taxon>
    </lineage>
</organism>
<dbReference type="GO" id="GO:0000155">
    <property type="term" value="F:phosphorelay sensor kinase activity"/>
    <property type="evidence" value="ECO:0007669"/>
    <property type="project" value="InterPro"/>
</dbReference>
<name>A0A554S917_9ACTN</name>
<dbReference type="InterPro" id="IPR011712">
    <property type="entry name" value="Sig_transdc_His_kin_sub3_dim/P"/>
</dbReference>
<comment type="caution">
    <text evidence="11">The sequence shown here is derived from an EMBL/GenBank/DDBJ whole genome shotgun (WGS) entry which is preliminary data.</text>
</comment>
<evidence type="ECO:0000259" key="10">
    <source>
        <dbReference type="SMART" id="SM00387"/>
    </source>
</evidence>
<dbReference type="CDD" id="cd16917">
    <property type="entry name" value="HATPase_UhpB-NarQ-NarX-like"/>
    <property type="match status" value="1"/>
</dbReference>
<dbReference type="EC" id="2.7.13.3" evidence="2"/>
<dbReference type="Gene3D" id="3.30.565.10">
    <property type="entry name" value="Histidine kinase-like ATPase, C-terminal domain"/>
    <property type="match status" value="1"/>
</dbReference>
<keyword evidence="9" id="KW-0472">Membrane</keyword>
<keyword evidence="8" id="KW-0902">Two-component regulatory system</keyword>
<dbReference type="EMBL" id="VLNT01000007">
    <property type="protein sequence ID" value="TSD62840.1"/>
    <property type="molecule type" value="Genomic_DNA"/>
</dbReference>
<dbReference type="PANTHER" id="PTHR24421">
    <property type="entry name" value="NITRATE/NITRITE SENSOR PROTEIN NARX-RELATED"/>
    <property type="match status" value="1"/>
</dbReference>
<keyword evidence="7" id="KW-0067">ATP-binding</keyword>
<dbReference type="AlphaFoldDB" id="A0A554S917"/>
<reference evidence="11 12" key="1">
    <citation type="submission" date="2019-07" db="EMBL/GenBank/DDBJ databases">
        <authorList>
            <person name="Zhao L.H."/>
        </authorList>
    </citation>
    <scope>NUCLEOTIDE SEQUENCE [LARGE SCALE GENOMIC DNA]</scope>
    <source>
        <strain evidence="11 12">Co35</strain>
    </source>
</reference>
<dbReference type="SMART" id="SM00387">
    <property type="entry name" value="HATPase_c"/>
    <property type="match status" value="1"/>
</dbReference>
<evidence type="ECO:0000256" key="5">
    <source>
        <dbReference type="ARBA" id="ARBA00022741"/>
    </source>
</evidence>
<dbReference type="GO" id="GO:0046983">
    <property type="term" value="F:protein dimerization activity"/>
    <property type="evidence" value="ECO:0007669"/>
    <property type="project" value="InterPro"/>
</dbReference>
<sequence>MAETVTPPTTAPTTLAPPRGARRVLLETAYGLSAIVLGIVALVLVLSLTALGLALIVVVGGVLVLALAAIVARGFAAAERQRLRSMLGREAPTPRYLRSRPDDGLWRRCLTPLRDPQTWLDIVWGVIGWITGTFAFALTVVWWVGALGGLTYWFWQRWIPVDDEGTGLAELLGLGEGRAAESWLNLVLGVLFLVTLPLAVRAGALLHASLAAVLLCSRAELQGEVARAEDGRAAARDAEAESLRRLERDIHDGPQQRLVRLTMDLGRAKRQVSEDPELAAQRIDDALMQARETVAELRSLSRGIAPPLLVDRGLSAAVRELAVQSIVPVTVTTRAVDGLAPHVETAAYFVVAEALANVGKHSGASSASVTVAADGDDLLVRVEDDGIGGAHPAKGLGLAGLRQRLAAVDGALEVSSPEGGPTAVVARIPVDRR</sequence>
<keyword evidence="6 11" id="KW-0418">Kinase</keyword>
<feature type="transmembrane region" description="Helical" evidence="9">
    <location>
        <begin position="182"/>
        <end position="200"/>
    </location>
</feature>
<dbReference type="PANTHER" id="PTHR24421:SF10">
    <property type="entry name" value="NITRATE_NITRITE SENSOR PROTEIN NARQ"/>
    <property type="match status" value="1"/>
</dbReference>
<dbReference type="Proteomes" id="UP000316988">
    <property type="component" value="Unassembled WGS sequence"/>
</dbReference>
<protein>
    <recommendedName>
        <fullName evidence="2">histidine kinase</fullName>
        <ecNumber evidence="2">2.7.13.3</ecNumber>
    </recommendedName>
</protein>
<dbReference type="GO" id="GO:0005524">
    <property type="term" value="F:ATP binding"/>
    <property type="evidence" value="ECO:0007669"/>
    <property type="project" value="UniProtKB-KW"/>
</dbReference>
<dbReference type="SUPFAM" id="SSF55874">
    <property type="entry name" value="ATPase domain of HSP90 chaperone/DNA topoisomerase II/histidine kinase"/>
    <property type="match status" value="1"/>
</dbReference>
<keyword evidence="9" id="KW-0812">Transmembrane</keyword>
<evidence type="ECO:0000256" key="8">
    <source>
        <dbReference type="ARBA" id="ARBA00023012"/>
    </source>
</evidence>